<dbReference type="InterPro" id="IPR015946">
    <property type="entry name" value="KH_dom-like_a/b"/>
</dbReference>
<reference evidence="3" key="2">
    <citation type="submission" date="2021-02" db="EMBL/GenBank/DDBJ databases">
        <title>Sulfurospirillum tamanensis sp. nov.</title>
        <authorList>
            <person name="Merkel A.Y."/>
        </authorList>
    </citation>
    <scope>NUCLEOTIDE SEQUENCE [LARGE SCALE GENOMIC DNA]</scope>
    <source>
        <strain evidence="3">T05b</strain>
    </source>
</reference>
<dbReference type="InterPro" id="IPR023799">
    <property type="entry name" value="RbfA_dom_sf"/>
</dbReference>
<proteinExistence type="predicted"/>
<name>A0ABS2WP88_9BACT</name>
<dbReference type="RefSeq" id="WP_205457892.1">
    <property type="nucleotide sequence ID" value="NZ_JAFHKK010000002.1"/>
</dbReference>
<accession>A0ABS2WP88</accession>
<organism evidence="2 3">
    <name type="scientific">Sulfurospirillum tamanense</name>
    <dbReference type="NCBI Taxonomy" id="2813362"/>
    <lineage>
        <taxon>Bacteria</taxon>
        <taxon>Pseudomonadati</taxon>
        <taxon>Campylobacterota</taxon>
        <taxon>Epsilonproteobacteria</taxon>
        <taxon>Campylobacterales</taxon>
        <taxon>Sulfurospirillaceae</taxon>
        <taxon>Sulfurospirillum</taxon>
    </lineage>
</organism>
<dbReference type="SUPFAM" id="SSF89919">
    <property type="entry name" value="Ribosome-binding factor A, RbfA"/>
    <property type="match status" value="1"/>
</dbReference>
<keyword evidence="1" id="KW-0690">Ribosome biogenesis</keyword>
<sequence>MIKIFRTQSVLKELIPEALATLSDTMLQGLCVIDVQCKKGKYDADVYLDKMMLTPEEQKTILSRLRKVSKHLETHCATAEGWYRCPSFHFKFDEQLEKQNHLDALFEKMEKELKKSHHE</sequence>
<dbReference type="InterPro" id="IPR000238">
    <property type="entry name" value="RbfA"/>
</dbReference>
<evidence type="ECO:0000313" key="2">
    <source>
        <dbReference type="EMBL" id="MBN2963454.1"/>
    </source>
</evidence>
<dbReference type="Gene3D" id="3.30.300.20">
    <property type="match status" value="1"/>
</dbReference>
<reference evidence="2 3" key="3">
    <citation type="submission" date="2021-02" db="EMBL/GenBank/DDBJ databases">
        <authorList>
            <person name="Merkel A.Y."/>
        </authorList>
    </citation>
    <scope>NUCLEOTIDE SEQUENCE [LARGE SCALE GENOMIC DNA]</scope>
    <source>
        <strain evidence="2 3">T05b</strain>
    </source>
</reference>
<reference evidence="2 3" key="1">
    <citation type="submission" date="2021-02" db="EMBL/GenBank/DDBJ databases">
        <title>Sulfurospirillum tamanensis sp. nov.</title>
        <authorList>
            <person name="Frolova A."/>
            <person name="Merkel A."/>
            <person name="Slobodkin A."/>
        </authorList>
    </citation>
    <scope>NUCLEOTIDE SEQUENCE [LARGE SCALE GENOMIC DNA]</scope>
    <source>
        <strain evidence="2 3">T05b</strain>
    </source>
</reference>
<protein>
    <submittedName>
        <fullName evidence="2">30S ribosome-binding factor RbfA</fullName>
    </submittedName>
</protein>
<gene>
    <name evidence="2" type="primary">rbfA</name>
    <name evidence="2" type="ORF">JWV37_01545</name>
</gene>
<keyword evidence="3" id="KW-1185">Reference proteome</keyword>
<comment type="caution">
    <text evidence="2">The sequence shown here is derived from an EMBL/GenBank/DDBJ whole genome shotgun (WGS) entry which is preliminary data.</text>
</comment>
<evidence type="ECO:0000256" key="1">
    <source>
        <dbReference type="ARBA" id="ARBA00022517"/>
    </source>
</evidence>
<dbReference type="NCBIfam" id="NF001806">
    <property type="entry name" value="PRK00521.3-4"/>
    <property type="match status" value="1"/>
</dbReference>
<dbReference type="EMBL" id="JAFHKK010000002">
    <property type="protein sequence ID" value="MBN2963454.1"/>
    <property type="molecule type" value="Genomic_DNA"/>
</dbReference>
<dbReference type="Pfam" id="PF02033">
    <property type="entry name" value="RBFA"/>
    <property type="match status" value="1"/>
</dbReference>
<evidence type="ECO:0000313" key="3">
    <source>
        <dbReference type="Proteomes" id="UP000703590"/>
    </source>
</evidence>
<dbReference type="Proteomes" id="UP000703590">
    <property type="component" value="Unassembled WGS sequence"/>
</dbReference>